<organism evidence="2 3">
    <name type="scientific">Plastoroseomonas hellenica</name>
    <dbReference type="NCBI Taxonomy" id="2687306"/>
    <lineage>
        <taxon>Bacteria</taxon>
        <taxon>Pseudomonadati</taxon>
        <taxon>Pseudomonadota</taxon>
        <taxon>Alphaproteobacteria</taxon>
        <taxon>Acetobacterales</taxon>
        <taxon>Acetobacteraceae</taxon>
        <taxon>Plastoroseomonas</taxon>
    </lineage>
</organism>
<dbReference type="Proteomes" id="UP001196870">
    <property type="component" value="Unassembled WGS sequence"/>
</dbReference>
<keyword evidence="1" id="KW-1133">Transmembrane helix</keyword>
<comment type="caution">
    <text evidence="2">The sequence shown here is derived from an EMBL/GenBank/DDBJ whole genome shotgun (WGS) entry which is preliminary data.</text>
</comment>
<dbReference type="RefSeq" id="WP_211856694.1">
    <property type="nucleotide sequence ID" value="NZ_JAAGBB010000067.1"/>
</dbReference>
<name>A0ABS5F863_9PROT</name>
<dbReference type="EMBL" id="JAAGBB010000067">
    <property type="protein sequence ID" value="MBR0668742.1"/>
    <property type="molecule type" value="Genomic_DNA"/>
</dbReference>
<keyword evidence="3" id="KW-1185">Reference proteome</keyword>
<protein>
    <submittedName>
        <fullName evidence="2">Uncharacterized protein</fullName>
    </submittedName>
</protein>
<evidence type="ECO:0000256" key="1">
    <source>
        <dbReference type="SAM" id="Phobius"/>
    </source>
</evidence>
<reference evidence="3" key="1">
    <citation type="journal article" date="2021" name="Syst. Appl. Microbiol.">
        <title>Roseomonas hellenica sp. nov., isolated from roots of wild-growing Alkanna tinctoria.</title>
        <authorList>
            <person name="Rat A."/>
            <person name="Naranjo H.D."/>
            <person name="Lebbe L."/>
            <person name="Cnockaert M."/>
            <person name="Krigas N."/>
            <person name="Grigoriadou K."/>
            <person name="Maloupa E."/>
            <person name="Willems A."/>
        </authorList>
    </citation>
    <scope>NUCLEOTIDE SEQUENCE [LARGE SCALE GENOMIC DNA]</scope>
    <source>
        <strain evidence="3">LMG 31523</strain>
    </source>
</reference>
<feature type="transmembrane region" description="Helical" evidence="1">
    <location>
        <begin position="20"/>
        <end position="42"/>
    </location>
</feature>
<accession>A0ABS5F863</accession>
<gene>
    <name evidence="2" type="ORF">GXW71_30615</name>
</gene>
<sequence>MIAVHDQIAVHDRPTARPALGLALLISLDLWVLLAAAALLAWRAAHP</sequence>
<keyword evidence="1" id="KW-0472">Membrane</keyword>
<evidence type="ECO:0000313" key="2">
    <source>
        <dbReference type="EMBL" id="MBR0668742.1"/>
    </source>
</evidence>
<evidence type="ECO:0000313" key="3">
    <source>
        <dbReference type="Proteomes" id="UP001196870"/>
    </source>
</evidence>
<keyword evidence="1" id="KW-0812">Transmembrane</keyword>
<proteinExistence type="predicted"/>